<dbReference type="RefSeq" id="WP_349215117.1">
    <property type="nucleotide sequence ID" value="NZ_JBBMFA010000063.1"/>
</dbReference>
<comment type="caution">
    <text evidence="3">The sequence shown here is derived from an EMBL/GenBank/DDBJ whole genome shotgun (WGS) entry which is preliminary data.</text>
</comment>
<keyword evidence="2" id="KW-0406">Ion transport</keyword>
<dbReference type="InterPro" id="IPR050873">
    <property type="entry name" value="V-ATPase_V0D/AC39_subunit"/>
</dbReference>
<name>A0ABV1GDA1_9FIRM</name>
<accession>A0ABV1GDA1</accession>
<dbReference type="EMBL" id="JBBMFA010000063">
    <property type="protein sequence ID" value="MEQ2519683.1"/>
    <property type="molecule type" value="Genomic_DNA"/>
</dbReference>
<dbReference type="PANTHER" id="PTHR38682:SF1">
    <property type="entry name" value="V-TYPE ATP SYNTHASE SUBUNIT C"/>
    <property type="match status" value="1"/>
</dbReference>
<dbReference type="Pfam" id="PF01992">
    <property type="entry name" value="vATP-synt_AC39"/>
    <property type="match status" value="1"/>
</dbReference>
<keyword evidence="4" id="KW-1185">Reference proteome</keyword>
<dbReference type="Gene3D" id="1.10.132.50">
    <property type="entry name" value="ATP synthase (C/AC39) subunit, domain 3"/>
    <property type="match status" value="3"/>
</dbReference>
<dbReference type="Proteomes" id="UP001477672">
    <property type="component" value="Unassembled WGS sequence"/>
</dbReference>
<evidence type="ECO:0000313" key="4">
    <source>
        <dbReference type="Proteomes" id="UP001477672"/>
    </source>
</evidence>
<dbReference type="InterPro" id="IPR036079">
    <property type="entry name" value="ATPase_csu/dsu_sf"/>
</dbReference>
<dbReference type="InterPro" id="IPR002843">
    <property type="entry name" value="ATPase_V0-cplx_csu/dsu"/>
</dbReference>
<dbReference type="InterPro" id="IPR044911">
    <property type="entry name" value="V-type_ATPase_csu/dsu_dom_3"/>
</dbReference>
<sequence length="350" mass="40328">MLENQSALAIVPKAKAIAARRLMRDDYAELERKRSVLEVTTALQNHPYFADSLKGLSPMNLHRAQIEEALRKDIFYKYESLMHYTYKKGSFGTYFLMRCEITELLAKIRLLSMGFRHHYIVQLPGFLASKTSFSLLKLAKAETIEECVPVVAGTPYAKVLASVMPPRGKLPDYLLCEHAFWDYYYTTVIRQIDRSIPGHTRQDTKRLFLQQAEIYNLDLLYRAKAFYNTQLPPQRIRALLLNVSYILPPRKLYEMANARDLNEFLRLYNDSRAKAVYGERTADLEKPSDIEADRALYHAAERLLHFSCMPQTVLAATLCLADIQRSNIINIIEGVRYGLPAAQINAFLKY</sequence>
<evidence type="ECO:0000256" key="2">
    <source>
        <dbReference type="ARBA" id="ARBA00023065"/>
    </source>
</evidence>
<gene>
    <name evidence="3" type="ORF">WMO24_04455</name>
</gene>
<dbReference type="PANTHER" id="PTHR38682">
    <property type="entry name" value="V-TYPE ATP SYNTHASE SUBUNIT C"/>
    <property type="match status" value="1"/>
</dbReference>
<reference evidence="3 4" key="1">
    <citation type="submission" date="2024-03" db="EMBL/GenBank/DDBJ databases">
        <title>Human intestinal bacterial collection.</title>
        <authorList>
            <person name="Pauvert C."/>
            <person name="Hitch T.C.A."/>
            <person name="Clavel T."/>
        </authorList>
    </citation>
    <scope>NUCLEOTIDE SEQUENCE [LARGE SCALE GENOMIC DNA]</scope>
    <source>
        <strain evidence="3 4">CLA-JM-H11</strain>
    </source>
</reference>
<protein>
    <submittedName>
        <fullName evidence="3">V-type ATPase subunit</fullName>
    </submittedName>
</protein>
<keyword evidence="1" id="KW-0813">Transport</keyword>
<proteinExistence type="predicted"/>
<evidence type="ECO:0000256" key="1">
    <source>
        <dbReference type="ARBA" id="ARBA00022448"/>
    </source>
</evidence>
<dbReference type="SUPFAM" id="SSF103486">
    <property type="entry name" value="V-type ATP synthase subunit C"/>
    <property type="match status" value="1"/>
</dbReference>
<organism evidence="3 4">
    <name type="scientific">Ruthenibacterium intestinale</name>
    <dbReference type="NCBI Taxonomy" id="3133163"/>
    <lineage>
        <taxon>Bacteria</taxon>
        <taxon>Bacillati</taxon>
        <taxon>Bacillota</taxon>
        <taxon>Clostridia</taxon>
        <taxon>Eubacteriales</taxon>
        <taxon>Oscillospiraceae</taxon>
        <taxon>Ruthenibacterium</taxon>
    </lineage>
</organism>
<evidence type="ECO:0000313" key="3">
    <source>
        <dbReference type="EMBL" id="MEQ2519683.1"/>
    </source>
</evidence>